<dbReference type="AlphaFoldDB" id="A0AAE4Y807"/>
<dbReference type="InterPro" id="IPR034804">
    <property type="entry name" value="SQR/QFR_C/D"/>
</dbReference>
<evidence type="ECO:0000256" key="11">
    <source>
        <dbReference type="ARBA" id="ARBA00025912"/>
    </source>
</evidence>
<evidence type="ECO:0000256" key="4">
    <source>
        <dbReference type="ARBA" id="ARBA00020076"/>
    </source>
</evidence>
<dbReference type="NCBIfam" id="TIGR02970">
    <property type="entry name" value="succ_dehyd_cytB"/>
    <property type="match status" value="1"/>
</dbReference>
<keyword evidence="7 12" id="KW-0479">Metal-binding</keyword>
<dbReference type="Gene3D" id="1.20.1300.10">
    <property type="entry name" value="Fumarate reductase/succinate dehydrogenase, transmembrane subunit"/>
    <property type="match status" value="1"/>
</dbReference>
<dbReference type="InterPro" id="IPR000701">
    <property type="entry name" value="SuccDH_FuR_B_TM-su"/>
</dbReference>
<dbReference type="PIRSF" id="PIRSF000178">
    <property type="entry name" value="SDH_cyt_b560"/>
    <property type="match status" value="1"/>
</dbReference>
<evidence type="ECO:0000256" key="10">
    <source>
        <dbReference type="ARBA" id="ARBA00023136"/>
    </source>
</evidence>
<evidence type="ECO:0000256" key="13">
    <source>
        <dbReference type="SAM" id="Phobius"/>
    </source>
</evidence>
<dbReference type="PANTHER" id="PTHR10978:SF5">
    <property type="entry name" value="SUCCINATE DEHYDROGENASE CYTOCHROME B560 SUBUNIT, MITOCHONDRIAL"/>
    <property type="match status" value="1"/>
</dbReference>
<keyword evidence="5 12" id="KW-0349">Heme</keyword>
<dbReference type="GO" id="GO:0009055">
    <property type="term" value="F:electron transfer activity"/>
    <property type="evidence" value="ECO:0007669"/>
    <property type="project" value="InterPro"/>
</dbReference>
<comment type="caution">
    <text evidence="14">The sequence shown here is derived from an EMBL/GenBank/DDBJ whole genome shotgun (WGS) entry which is preliminary data.</text>
</comment>
<comment type="subcellular location">
    <subcellularLocation>
        <location evidence="2">Membrane</location>
        <topology evidence="2">Multi-pass membrane protein</topology>
    </subcellularLocation>
</comment>
<keyword evidence="8 13" id="KW-1133">Transmembrane helix</keyword>
<evidence type="ECO:0000256" key="5">
    <source>
        <dbReference type="ARBA" id="ARBA00022617"/>
    </source>
</evidence>
<protein>
    <recommendedName>
        <fullName evidence="4">Succinate dehydrogenase cytochrome b556 subunit</fullName>
    </recommendedName>
</protein>
<comment type="subunit">
    <text evidence="11">Part of an enzyme complex containing four subunits: a flavoprotein, an iron-sulfur protein, plus two membrane-anchoring proteins, SdhC and SdhD. The complex can form homotrimers.</text>
</comment>
<dbReference type="PROSITE" id="PS01001">
    <property type="entry name" value="SDH_CYT_2"/>
    <property type="match status" value="1"/>
</dbReference>
<dbReference type="RefSeq" id="WP_168774473.1">
    <property type="nucleotide sequence ID" value="NZ_JAABNR010000007.1"/>
</dbReference>
<comment type="cofactor">
    <cofactor evidence="12">
        <name>heme</name>
        <dbReference type="ChEBI" id="CHEBI:30413"/>
    </cofactor>
    <text evidence="12">The heme is bound between the two transmembrane subunits.</text>
</comment>
<dbReference type="EMBL" id="JAABNR010000007">
    <property type="protein sequence ID" value="NBZ87657.1"/>
    <property type="molecule type" value="Genomic_DNA"/>
</dbReference>
<evidence type="ECO:0000256" key="12">
    <source>
        <dbReference type="PIRSR" id="PIRSR000178-1"/>
    </source>
</evidence>
<accession>A0AAE4Y807</accession>
<sequence>MSSKTTPAKRVERPLSPFMIGPYYRPQITSISSILIRITGLGLMAGVILAVWWLMAAAISDSYFAFANAVVTSWFGKLVFTGSLWAVWYHYLGGLRHLYYDAGHGLEIKTAEKLGWAMVIGSVVLTVLTLLIL</sequence>
<comment type="function">
    <text evidence="1">Membrane-anchoring subunit of succinate dehydrogenase (SDH).</text>
</comment>
<proteinExistence type="inferred from homology"/>
<dbReference type="InterPro" id="IPR018495">
    <property type="entry name" value="Succ_DH_cyt_bsu_CS"/>
</dbReference>
<feature type="transmembrane region" description="Helical" evidence="13">
    <location>
        <begin position="74"/>
        <end position="93"/>
    </location>
</feature>
<dbReference type="CDD" id="cd03499">
    <property type="entry name" value="SQR_TypeC_SdhC"/>
    <property type="match status" value="1"/>
</dbReference>
<gene>
    <name evidence="14" type="primary">sdhC</name>
    <name evidence="14" type="ORF">GV832_08710</name>
</gene>
<feature type="binding site" description="axial binding residue" evidence="12">
    <location>
        <position position="90"/>
    </location>
    <ligand>
        <name>heme</name>
        <dbReference type="ChEBI" id="CHEBI:30413"/>
        <note>ligand shared with second transmembrane subunit</note>
    </ligand>
    <ligandPart>
        <name>Fe</name>
        <dbReference type="ChEBI" id="CHEBI:18248"/>
    </ligandPart>
</feature>
<evidence type="ECO:0000313" key="14">
    <source>
        <dbReference type="EMBL" id="NBZ87657.1"/>
    </source>
</evidence>
<keyword evidence="9 12" id="KW-0408">Iron</keyword>
<comment type="similarity">
    <text evidence="3">Belongs to the cytochrome b560 family.</text>
</comment>
<dbReference type="Proteomes" id="UP001193501">
    <property type="component" value="Unassembled WGS sequence"/>
</dbReference>
<evidence type="ECO:0000256" key="3">
    <source>
        <dbReference type="ARBA" id="ARBA00007244"/>
    </source>
</evidence>
<evidence type="ECO:0000256" key="6">
    <source>
        <dbReference type="ARBA" id="ARBA00022692"/>
    </source>
</evidence>
<evidence type="ECO:0000256" key="1">
    <source>
        <dbReference type="ARBA" id="ARBA00004050"/>
    </source>
</evidence>
<name>A0AAE4Y807_9RHOB</name>
<evidence type="ECO:0000256" key="8">
    <source>
        <dbReference type="ARBA" id="ARBA00022989"/>
    </source>
</evidence>
<keyword evidence="6 13" id="KW-0812">Transmembrane</keyword>
<evidence type="ECO:0000313" key="15">
    <source>
        <dbReference type="Proteomes" id="UP001193501"/>
    </source>
</evidence>
<dbReference type="Pfam" id="PF01127">
    <property type="entry name" value="Sdh_cyt"/>
    <property type="match status" value="1"/>
</dbReference>
<evidence type="ECO:0000256" key="2">
    <source>
        <dbReference type="ARBA" id="ARBA00004141"/>
    </source>
</evidence>
<dbReference type="GO" id="GO:0006099">
    <property type="term" value="P:tricarboxylic acid cycle"/>
    <property type="evidence" value="ECO:0007669"/>
    <property type="project" value="InterPro"/>
</dbReference>
<keyword evidence="15" id="KW-1185">Reference proteome</keyword>
<dbReference type="GO" id="GO:0016020">
    <property type="term" value="C:membrane"/>
    <property type="evidence" value="ECO:0007669"/>
    <property type="project" value="UniProtKB-SubCell"/>
</dbReference>
<feature type="transmembrane region" description="Helical" evidence="13">
    <location>
        <begin position="34"/>
        <end position="54"/>
    </location>
</feature>
<reference evidence="14" key="1">
    <citation type="submission" date="2020-01" db="EMBL/GenBank/DDBJ databases">
        <authorList>
            <person name="Chen W.-M."/>
        </authorList>
    </citation>
    <scope>NUCLEOTIDE SEQUENCE</scope>
    <source>
        <strain evidence="14">CYK-10</strain>
    </source>
</reference>
<organism evidence="14 15">
    <name type="scientific">Stagnihabitans tardus</name>
    <dbReference type="NCBI Taxonomy" id="2699202"/>
    <lineage>
        <taxon>Bacteria</taxon>
        <taxon>Pseudomonadati</taxon>
        <taxon>Pseudomonadota</taxon>
        <taxon>Alphaproteobacteria</taxon>
        <taxon>Rhodobacterales</taxon>
        <taxon>Paracoccaceae</taxon>
        <taxon>Stagnihabitans</taxon>
    </lineage>
</organism>
<dbReference type="SUPFAM" id="SSF81343">
    <property type="entry name" value="Fumarate reductase respiratory complex transmembrane subunits"/>
    <property type="match status" value="1"/>
</dbReference>
<feature type="transmembrane region" description="Helical" evidence="13">
    <location>
        <begin position="114"/>
        <end position="132"/>
    </location>
</feature>
<evidence type="ECO:0000256" key="9">
    <source>
        <dbReference type="ARBA" id="ARBA00023004"/>
    </source>
</evidence>
<dbReference type="PANTHER" id="PTHR10978">
    <property type="entry name" value="SUCCINATE DEHYDROGENASE CYTOCHROME B560 SUBUNIT"/>
    <property type="match status" value="1"/>
</dbReference>
<dbReference type="GO" id="GO:0046872">
    <property type="term" value="F:metal ion binding"/>
    <property type="evidence" value="ECO:0007669"/>
    <property type="project" value="UniProtKB-KW"/>
</dbReference>
<keyword evidence="10 13" id="KW-0472">Membrane</keyword>
<evidence type="ECO:0000256" key="7">
    <source>
        <dbReference type="ARBA" id="ARBA00022723"/>
    </source>
</evidence>
<dbReference type="InterPro" id="IPR014314">
    <property type="entry name" value="Succ_DH_cytb556"/>
</dbReference>